<name>A0A5J4PKV9_9ZZZZ</name>
<evidence type="ECO:0000256" key="2">
    <source>
        <dbReference type="ARBA" id="ARBA00022679"/>
    </source>
</evidence>
<dbReference type="PANTHER" id="PTHR10176:SF3">
    <property type="entry name" value="GLYCOGEN [STARCH] SYNTHASE"/>
    <property type="match status" value="1"/>
</dbReference>
<dbReference type="EC" id="2.4.1.21" evidence="3"/>
<protein>
    <submittedName>
        <fullName evidence="3">Glycogen synthase</fullName>
        <ecNumber evidence="3">2.4.1.21</ecNumber>
    </submittedName>
</protein>
<reference evidence="3" key="1">
    <citation type="submission" date="2019-03" db="EMBL/GenBank/DDBJ databases">
        <title>Single cell metagenomics reveals metabolic interactions within the superorganism composed of flagellate Streblomastix strix and complex community of Bacteroidetes bacteria on its surface.</title>
        <authorList>
            <person name="Treitli S.C."/>
            <person name="Kolisko M."/>
            <person name="Husnik F."/>
            <person name="Keeling P."/>
            <person name="Hampl V."/>
        </authorList>
    </citation>
    <scope>NUCLEOTIDE SEQUENCE</scope>
    <source>
        <strain evidence="3">STM</strain>
    </source>
</reference>
<accession>A0A5J4PKV9</accession>
<dbReference type="Gene3D" id="3.40.50.2000">
    <property type="entry name" value="Glycogen Phosphorylase B"/>
    <property type="match status" value="1"/>
</dbReference>
<dbReference type="PANTHER" id="PTHR10176">
    <property type="entry name" value="GLYCOGEN SYNTHASE"/>
    <property type="match status" value="1"/>
</dbReference>
<feature type="non-terminal residue" evidence="3">
    <location>
        <position position="1"/>
    </location>
</feature>
<dbReference type="GO" id="GO:0004373">
    <property type="term" value="F:alpha-1,4-glucan glucosyltransferase (UDP-glucose donor) activity"/>
    <property type="evidence" value="ECO:0007669"/>
    <property type="project" value="InterPro"/>
</dbReference>
<gene>
    <name evidence="3" type="ORF">EZS27_038545</name>
</gene>
<keyword evidence="1 3" id="KW-0328">Glycosyltransferase</keyword>
<organism evidence="3">
    <name type="scientific">termite gut metagenome</name>
    <dbReference type="NCBI Taxonomy" id="433724"/>
    <lineage>
        <taxon>unclassified sequences</taxon>
        <taxon>metagenomes</taxon>
        <taxon>organismal metagenomes</taxon>
    </lineage>
</organism>
<dbReference type="InterPro" id="IPR008631">
    <property type="entry name" value="Glycogen_synth"/>
</dbReference>
<dbReference type="GO" id="GO:0005978">
    <property type="term" value="P:glycogen biosynthetic process"/>
    <property type="evidence" value="ECO:0007669"/>
    <property type="project" value="InterPro"/>
</dbReference>
<evidence type="ECO:0000313" key="3">
    <source>
        <dbReference type="EMBL" id="KAA6310085.1"/>
    </source>
</evidence>
<dbReference type="EMBL" id="SNRY01007608">
    <property type="protein sequence ID" value="KAA6310085.1"/>
    <property type="molecule type" value="Genomic_DNA"/>
</dbReference>
<dbReference type="Pfam" id="PF05693">
    <property type="entry name" value="Glycogen_syn"/>
    <property type="match status" value="1"/>
</dbReference>
<comment type="caution">
    <text evidence="3">The sequence shown here is derived from an EMBL/GenBank/DDBJ whole genome shotgun (WGS) entry which is preliminary data.</text>
</comment>
<evidence type="ECO:0000256" key="1">
    <source>
        <dbReference type="ARBA" id="ARBA00022676"/>
    </source>
</evidence>
<dbReference type="GO" id="GO:0005737">
    <property type="term" value="C:cytoplasm"/>
    <property type="evidence" value="ECO:0007669"/>
    <property type="project" value="TreeGrafter"/>
</dbReference>
<sequence length="156" mass="17573">CYLDGKDGIFNKPYYDLLLGQDLSVYPSYYEPWGYTPLESVAFGVPTITTNLSGFGLWVQGLGNHRGIEDGVEVLHRTDNNYFGTADAIKDTILSFSSKPDEEITEVRQRASELAEQALWKHFIVHYYKAYDTALRNVVKKRENGEQSAGGDVIIL</sequence>
<keyword evidence="2 3" id="KW-0808">Transferase</keyword>
<proteinExistence type="predicted"/>
<dbReference type="AlphaFoldDB" id="A0A5J4PKV9"/>
<dbReference type="GO" id="GO:0009011">
    <property type="term" value="F:alpha-1,4-glucan glucosyltransferase (ADP-glucose donor) activity"/>
    <property type="evidence" value="ECO:0007669"/>
    <property type="project" value="UniProtKB-EC"/>
</dbReference>
<dbReference type="SUPFAM" id="SSF53756">
    <property type="entry name" value="UDP-Glycosyltransferase/glycogen phosphorylase"/>
    <property type="match status" value="1"/>
</dbReference>